<feature type="transmembrane region" description="Helical" evidence="1">
    <location>
        <begin position="151"/>
        <end position="171"/>
    </location>
</feature>
<name>A0AA96UZ38_9EURY</name>
<proteinExistence type="predicted"/>
<feature type="transmembrane region" description="Helical" evidence="1">
    <location>
        <begin position="66"/>
        <end position="87"/>
    </location>
</feature>
<accession>A0AA96UZ38</accession>
<dbReference type="GO" id="GO:0005886">
    <property type="term" value="C:plasma membrane"/>
    <property type="evidence" value="ECO:0007669"/>
    <property type="project" value="TreeGrafter"/>
</dbReference>
<dbReference type="Pfam" id="PF03729">
    <property type="entry name" value="DUF308"/>
    <property type="match status" value="2"/>
</dbReference>
<evidence type="ECO:0008006" key="4">
    <source>
        <dbReference type="Google" id="ProtNLM"/>
    </source>
</evidence>
<dbReference type="RefSeq" id="WP_316558350.1">
    <property type="nucleotide sequence ID" value="NZ_CP131059.1"/>
</dbReference>
<protein>
    <recommendedName>
        <fullName evidence="4">Acid-resistance membrane protein</fullName>
    </recommendedName>
</protein>
<dbReference type="AlphaFoldDB" id="A0AA96UZ38"/>
<keyword evidence="1" id="KW-1133">Transmembrane helix</keyword>
<dbReference type="InterPro" id="IPR005325">
    <property type="entry name" value="DUF308_memb"/>
</dbReference>
<keyword evidence="1" id="KW-0812">Transmembrane</keyword>
<dbReference type="GeneID" id="85195148"/>
<organism evidence="2 3">
    <name type="scientific">Methanimicrococcus hongohii</name>
    <dbReference type="NCBI Taxonomy" id="3028295"/>
    <lineage>
        <taxon>Archaea</taxon>
        <taxon>Methanobacteriati</taxon>
        <taxon>Methanobacteriota</taxon>
        <taxon>Stenosarchaea group</taxon>
        <taxon>Methanomicrobia</taxon>
        <taxon>Methanosarcinales</taxon>
        <taxon>Methanosarcinaceae</taxon>
        <taxon>Methanimicrococcus</taxon>
    </lineage>
</organism>
<dbReference type="InterPro" id="IPR052712">
    <property type="entry name" value="Acid_resist_chaperone_HdeD"/>
</dbReference>
<dbReference type="PANTHER" id="PTHR34989:SF1">
    <property type="entry name" value="PROTEIN HDED"/>
    <property type="match status" value="1"/>
</dbReference>
<evidence type="ECO:0000313" key="3">
    <source>
        <dbReference type="Proteomes" id="UP001302978"/>
    </source>
</evidence>
<evidence type="ECO:0000313" key="2">
    <source>
        <dbReference type="EMBL" id="WNY23337.1"/>
    </source>
</evidence>
<feature type="transmembrane region" description="Helical" evidence="1">
    <location>
        <begin position="93"/>
        <end position="113"/>
    </location>
</feature>
<feature type="transmembrane region" description="Helical" evidence="1">
    <location>
        <begin position="125"/>
        <end position="145"/>
    </location>
</feature>
<dbReference type="PANTHER" id="PTHR34989">
    <property type="entry name" value="PROTEIN HDED"/>
    <property type="match status" value="1"/>
</dbReference>
<keyword evidence="1" id="KW-0472">Membrane</keyword>
<feature type="transmembrane region" description="Helical" evidence="1">
    <location>
        <begin position="12"/>
        <end position="32"/>
    </location>
</feature>
<dbReference type="Proteomes" id="UP001302978">
    <property type="component" value="Chromosome"/>
</dbReference>
<dbReference type="EMBL" id="CP131059">
    <property type="protein sequence ID" value="WNY23337.1"/>
    <property type="molecule type" value="Genomic_DNA"/>
</dbReference>
<dbReference type="KEGG" id="mehf:MmiHf6_06430"/>
<keyword evidence="3" id="KW-1185">Reference proteome</keyword>
<feature type="transmembrane region" description="Helical" evidence="1">
    <location>
        <begin position="38"/>
        <end position="59"/>
    </location>
</feature>
<evidence type="ECO:0000256" key="1">
    <source>
        <dbReference type="SAM" id="Phobius"/>
    </source>
</evidence>
<sequence>MDYAVKTKKFDWFSFLIGILFILISLFVFSHIRGSLAAVALYIGLLAILAGIIEFISWYQLRKVGIGSALFFVLGILDILIGLFIIINLNVSIIALPYVFSIWFIISSILGLLTLDLAKMIGKVYYWFKIIISVLGIVIGIALLFNPVISAFMLSFLVGLYFLIYGVVYIVKAF</sequence>
<reference evidence="2 3" key="1">
    <citation type="submission" date="2023-07" db="EMBL/GenBank/DDBJ databases">
        <title>Closed genoem sequence of Methanomicrococcus sp. Hf6.</title>
        <authorList>
            <person name="Poehlein A."/>
            <person name="Protasov E."/>
            <person name="Platt K."/>
            <person name="Reeh H."/>
            <person name="Daniel R."/>
            <person name="Brune A."/>
        </authorList>
    </citation>
    <scope>NUCLEOTIDE SEQUENCE [LARGE SCALE GENOMIC DNA]</scope>
    <source>
        <strain evidence="2 3">Hf6</strain>
    </source>
</reference>
<gene>
    <name evidence="2" type="ORF">MmiHf6_06430</name>
</gene>